<dbReference type="OrthoDB" id="448490at2759"/>
<feature type="domain" description="Peptidase M50" evidence="14">
    <location>
        <begin position="65"/>
        <end position="246"/>
    </location>
</feature>
<evidence type="ECO:0000256" key="11">
    <source>
        <dbReference type="ARBA" id="ARBA00023136"/>
    </source>
</evidence>
<keyword evidence="9 13" id="KW-1133">Transmembrane helix</keyword>
<comment type="similarity">
    <text evidence="3">Belongs to the peptidase M50B family.</text>
</comment>
<keyword evidence="4" id="KW-0645">Protease</keyword>
<dbReference type="Proteomes" id="UP000007800">
    <property type="component" value="Unassembled WGS sequence"/>
</dbReference>
<feature type="transmembrane region" description="Helical" evidence="13">
    <location>
        <begin position="55"/>
        <end position="73"/>
    </location>
</feature>
<evidence type="ECO:0000256" key="12">
    <source>
        <dbReference type="SAM" id="MobiDB-lite"/>
    </source>
</evidence>
<evidence type="ECO:0000256" key="5">
    <source>
        <dbReference type="ARBA" id="ARBA00022692"/>
    </source>
</evidence>
<dbReference type="OMA" id="CCPVRRT"/>
<organism evidence="16">
    <name type="scientific">Perkinsus marinus (strain ATCC 50983 / TXsc)</name>
    <dbReference type="NCBI Taxonomy" id="423536"/>
    <lineage>
        <taxon>Eukaryota</taxon>
        <taxon>Sar</taxon>
        <taxon>Alveolata</taxon>
        <taxon>Perkinsozoa</taxon>
        <taxon>Perkinsea</taxon>
        <taxon>Perkinsida</taxon>
        <taxon>Perkinsidae</taxon>
        <taxon>Perkinsus</taxon>
    </lineage>
</organism>
<evidence type="ECO:0000256" key="9">
    <source>
        <dbReference type="ARBA" id="ARBA00022989"/>
    </source>
</evidence>
<dbReference type="PANTHER" id="PTHR39188:SF3">
    <property type="entry name" value="STAGE IV SPORULATION PROTEIN FB"/>
    <property type="match status" value="1"/>
</dbReference>
<dbReference type="GO" id="GO:0008237">
    <property type="term" value="F:metallopeptidase activity"/>
    <property type="evidence" value="ECO:0007669"/>
    <property type="project" value="UniProtKB-KW"/>
</dbReference>
<protein>
    <recommendedName>
        <fullName evidence="14">Peptidase M50 domain-containing protein</fullName>
    </recommendedName>
</protein>
<dbReference type="PANTHER" id="PTHR39188">
    <property type="entry name" value="MEMBRANE-ASSOCIATED ZINC METALLOPROTEASE M50B"/>
    <property type="match status" value="1"/>
</dbReference>
<dbReference type="InParanoid" id="C5LIP2"/>
<evidence type="ECO:0000259" key="14">
    <source>
        <dbReference type="Pfam" id="PF02163"/>
    </source>
</evidence>
<evidence type="ECO:0000256" key="2">
    <source>
        <dbReference type="ARBA" id="ARBA00004141"/>
    </source>
</evidence>
<dbReference type="RefSeq" id="XP_002771629.1">
    <property type="nucleotide sequence ID" value="XM_002771583.1"/>
</dbReference>
<keyword evidence="7" id="KW-0378">Hydrolase</keyword>
<keyword evidence="6" id="KW-0479">Metal-binding</keyword>
<dbReference type="GO" id="GO:0046872">
    <property type="term" value="F:metal ion binding"/>
    <property type="evidence" value="ECO:0007669"/>
    <property type="project" value="UniProtKB-KW"/>
</dbReference>
<feature type="transmembrane region" description="Helical" evidence="13">
    <location>
        <begin position="236"/>
        <end position="254"/>
    </location>
</feature>
<comment type="cofactor">
    <cofactor evidence="1">
        <name>Zn(2+)</name>
        <dbReference type="ChEBI" id="CHEBI:29105"/>
    </cofactor>
</comment>
<feature type="transmembrane region" description="Helical" evidence="13">
    <location>
        <begin position="85"/>
        <end position="106"/>
    </location>
</feature>
<keyword evidence="11 13" id="KW-0472">Membrane</keyword>
<keyword evidence="5 13" id="KW-0812">Transmembrane</keyword>
<feature type="region of interest" description="Disordered" evidence="12">
    <location>
        <begin position="322"/>
        <end position="409"/>
    </location>
</feature>
<sequence>MSNFGFGSQGLSQSSDSNSFYAGKILGTPIRVNYWLVALFAYQVLQALGGGQPSMYAVLMAVGFQAILQVTVLCHEFGHGTMARYLGGSISYILLWPFGGICFSSYPRQGTVKENLLKDLEVVAAGPFTHLVQTPFWCLLLSATSALLLPEQLAAYMPSVWAFINPLGHASVPVNHALMSWGSILILEMCVMGIKINVMLFLFNLLFPMYPMDAAKILVCVLQLGCCCPVRRTARILILVSGIAAVLFILNGLLNGGGGIFAGVGIVMGGMCLVEVYKIYTLMEQRQLHTHPLFENARSWGRQERDQFGVVNRMNVAFRDDDDDIESVRRPTGSTRFQGGQGQTGPSALPTAPPVVPVTENQPQPAPTAPRDNAAFLDRLDANRQQQTKTVRQLEDERLQRERRNDDPA</sequence>
<reference evidence="15 16" key="1">
    <citation type="submission" date="2008-07" db="EMBL/GenBank/DDBJ databases">
        <authorList>
            <person name="El-Sayed N."/>
            <person name="Caler E."/>
            <person name="Inman J."/>
            <person name="Amedeo P."/>
            <person name="Hass B."/>
            <person name="Wortman J."/>
        </authorList>
    </citation>
    <scope>NUCLEOTIDE SEQUENCE [LARGE SCALE GENOMIC DNA]</scope>
    <source>
        <strain evidence="16">ATCC 50983 / TXsc</strain>
    </source>
</reference>
<evidence type="ECO:0000313" key="16">
    <source>
        <dbReference type="Proteomes" id="UP000007800"/>
    </source>
</evidence>
<evidence type="ECO:0000256" key="8">
    <source>
        <dbReference type="ARBA" id="ARBA00022833"/>
    </source>
</evidence>
<dbReference type="InterPro" id="IPR008915">
    <property type="entry name" value="Peptidase_M50"/>
</dbReference>
<evidence type="ECO:0000256" key="10">
    <source>
        <dbReference type="ARBA" id="ARBA00023049"/>
    </source>
</evidence>
<dbReference type="GO" id="GO:0016020">
    <property type="term" value="C:membrane"/>
    <property type="evidence" value="ECO:0007669"/>
    <property type="project" value="UniProtKB-SubCell"/>
</dbReference>
<evidence type="ECO:0000256" key="4">
    <source>
        <dbReference type="ARBA" id="ARBA00022670"/>
    </source>
</evidence>
<dbReference type="EMBL" id="GG682243">
    <property type="protein sequence ID" value="EER03445.1"/>
    <property type="molecule type" value="Genomic_DNA"/>
</dbReference>
<evidence type="ECO:0000256" key="7">
    <source>
        <dbReference type="ARBA" id="ARBA00022801"/>
    </source>
</evidence>
<dbReference type="GeneID" id="9047746"/>
<keyword evidence="16" id="KW-1185">Reference proteome</keyword>
<keyword evidence="10" id="KW-0482">Metalloprotease</keyword>
<evidence type="ECO:0000256" key="1">
    <source>
        <dbReference type="ARBA" id="ARBA00001947"/>
    </source>
</evidence>
<dbReference type="GO" id="GO:0006508">
    <property type="term" value="P:proteolysis"/>
    <property type="evidence" value="ECO:0007669"/>
    <property type="project" value="UniProtKB-KW"/>
</dbReference>
<evidence type="ECO:0000256" key="13">
    <source>
        <dbReference type="SAM" id="Phobius"/>
    </source>
</evidence>
<evidence type="ECO:0000256" key="6">
    <source>
        <dbReference type="ARBA" id="ARBA00022723"/>
    </source>
</evidence>
<feature type="transmembrane region" description="Helical" evidence="13">
    <location>
        <begin position="260"/>
        <end position="280"/>
    </location>
</feature>
<name>C5LIP2_PERM5</name>
<dbReference type="AlphaFoldDB" id="C5LIP2"/>
<comment type="subcellular location">
    <subcellularLocation>
        <location evidence="2">Membrane</location>
        <topology evidence="2">Multi-pass membrane protein</topology>
    </subcellularLocation>
</comment>
<dbReference type="Pfam" id="PF02163">
    <property type="entry name" value="Peptidase_M50"/>
    <property type="match status" value="1"/>
</dbReference>
<proteinExistence type="inferred from homology"/>
<feature type="compositionally biased region" description="Basic and acidic residues" evidence="12">
    <location>
        <begin position="392"/>
        <end position="409"/>
    </location>
</feature>
<accession>C5LIP2</accession>
<gene>
    <name evidence="15" type="ORF">Pmar_PMAR014664</name>
</gene>
<feature type="transmembrane region" description="Helical" evidence="13">
    <location>
        <begin position="181"/>
        <end position="207"/>
    </location>
</feature>
<evidence type="ECO:0000313" key="15">
    <source>
        <dbReference type="EMBL" id="EER03445.1"/>
    </source>
</evidence>
<evidence type="ECO:0000256" key="3">
    <source>
        <dbReference type="ARBA" id="ARBA00007931"/>
    </source>
</evidence>
<keyword evidence="8" id="KW-0862">Zinc</keyword>